<dbReference type="GO" id="GO:0005829">
    <property type="term" value="C:cytosol"/>
    <property type="evidence" value="ECO:0007669"/>
    <property type="project" value="TreeGrafter"/>
</dbReference>
<evidence type="ECO:0000313" key="6">
    <source>
        <dbReference type="Proteomes" id="UP000662904"/>
    </source>
</evidence>
<dbReference type="Pfam" id="PF00202">
    <property type="entry name" value="Aminotran_3"/>
    <property type="match status" value="1"/>
</dbReference>
<dbReference type="RefSeq" id="WP_206706625.1">
    <property type="nucleotide sequence ID" value="NZ_CP059066.1"/>
</dbReference>
<comment type="cofactor">
    <cofactor evidence="1">
        <name>pyridoxal 5'-phosphate</name>
        <dbReference type="ChEBI" id="CHEBI:597326"/>
    </cofactor>
</comment>
<gene>
    <name evidence="5" type="primary">tpa</name>
    <name evidence="5" type="ORF">H0A61_01626</name>
</gene>
<dbReference type="GO" id="GO:0031299">
    <property type="term" value="F:taurine-pyruvate aminotransferase activity"/>
    <property type="evidence" value="ECO:0007669"/>
    <property type="project" value="UniProtKB-EC"/>
</dbReference>
<name>A0A8A0RLI3_9FIRM</name>
<dbReference type="KEGG" id="kme:H0A61_01626"/>
<dbReference type="InterPro" id="IPR015424">
    <property type="entry name" value="PyrdxlP-dep_Trfase"/>
</dbReference>
<dbReference type="PANTHER" id="PTHR43094:SF1">
    <property type="entry name" value="AMINOTRANSFERASE CLASS-III"/>
    <property type="match status" value="1"/>
</dbReference>
<dbReference type="Proteomes" id="UP000662904">
    <property type="component" value="Chromosome"/>
</dbReference>
<dbReference type="GO" id="GO:0030170">
    <property type="term" value="F:pyridoxal phosphate binding"/>
    <property type="evidence" value="ECO:0007669"/>
    <property type="project" value="InterPro"/>
</dbReference>
<dbReference type="PANTHER" id="PTHR43094">
    <property type="entry name" value="AMINOTRANSFERASE"/>
    <property type="match status" value="1"/>
</dbReference>
<dbReference type="Gene3D" id="3.90.1150.10">
    <property type="entry name" value="Aspartate Aminotransferase, domain 1"/>
    <property type="match status" value="1"/>
</dbReference>
<evidence type="ECO:0000256" key="3">
    <source>
        <dbReference type="ARBA" id="ARBA00022898"/>
    </source>
</evidence>
<sequence>MVYNNNGERIKQDDLKYNLHSWSAQGKLDPVVVTKAEGIYFWDAWGKRYFDMSSQLVNVNIGHGNKKVIEAIKKQAEKIPYMAPPFAIDVKAEAAKKILEVAPDSMGKVFFACGGAEANENAIKIARMFTGRHKIFSRYRSYHGATYGAANLTGEPRRFPSEPGIPGFIKFFDPYLYRAPFEFKDEEEASKYYVGQLREQIEYEGPQNVAAIFLETVTGSNGVIIPPKGYLKGVRELCDEFNILLVCDEVMTGWGRTGKWFAFENWDIEPDIITFAKGVTCGYIPLGGVIVSKKIAEYFNDNVLWCGLTYNGHPMGCAAAIATIDVYKEENLIENANKMGVVLGQELEKLKSKHPCVGDVRYIGLFSAVELVKDKETKEPLVPYGRDSEKIMPKVLKMLITEGFWTYYHENMIIVAPPLIIKEEEIKEAMQIMDKVLDFVDNNIVK</sequence>
<keyword evidence="5" id="KW-0808">Transferase</keyword>
<dbReference type="InterPro" id="IPR015421">
    <property type="entry name" value="PyrdxlP-dep_Trfase_major"/>
</dbReference>
<evidence type="ECO:0000256" key="2">
    <source>
        <dbReference type="ARBA" id="ARBA00008954"/>
    </source>
</evidence>
<dbReference type="EC" id="2.6.1.77" evidence="5"/>
<dbReference type="FunFam" id="3.40.640.10:FF:000004">
    <property type="entry name" value="Acetylornithine aminotransferase"/>
    <property type="match status" value="1"/>
</dbReference>
<dbReference type="NCBIfam" id="NF004718">
    <property type="entry name" value="PRK06062.1"/>
    <property type="match status" value="1"/>
</dbReference>
<dbReference type="Gene3D" id="3.40.640.10">
    <property type="entry name" value="Type I PLP-dependent aspartate aminotransferase-like (Major domain)"/>
    <property type="match status" value="1"/>
</dbReference>
<evidence type="ECO:0000313" key="5">
    <source>
        <dbReference type="EMBL" id="QSQ09265.1"/>
    </source>
</evidence>
<organism evidence="5 6">
    <name type="scientific">Koleobacter methoxysyntrophicus</name>
    <dbReference type="NCBI Taxonomy" id="2751313"/>
    <lineage>
        <taxon>Bacteria</taxon>
        <taxon>Bacillati</taxon>
        <taxon>Bacillota</taxon>
        <taxon>Clostridia</taxon>
        <taxon>Koleobacterales</taxon>
        <taxon>Koleobacteraceae</taxon>
        <taxon>Koleobacter</taxon>
    </lineage>
</organism>
<evidence type="ECO:0000256" key="1">
    <source>
        <dbReference type="ARBA" id="ARBA00001933"/>
    </source>
</evidence>
<keyword evidence="5" id="KW-0032">Aminotransferase</keyword>
<keyword evidence="3 4" id="KW-0663">Pyridoxal phosphate</keyword>
<keyword evidence="6" id="KW-1185">Reference proteome</keyword>
<reference evidence="5" key="1">
    <citation type="submission" date="2020-07" db="EMBL/GenBank/DDBJ databases">
        <title>Koleobacter methoxysyntrophicus gen. nov., sp. nov., a novel anaerobic bacterium isolated from deep subsurface oil field and proposal of Koleobacterales ord. nov. in the phylum Firmicutes.</title>
        <authorList>
            <person name="Sakamoto S."/>
            <person name="Tamaki H."/>
        </authorList>
    </citation>
    <scope>NUCLEOTIDE SEQUENCE</scope>
    <source>
        <strain evidence="5">NRmbB1</strain>
    </source>
</reference>
<dbReference type="InterPro" id="IPR005814">
    <property type="entry name" value="Aminotrans_3"/>
</dbReference>
<comment type="similarity">
    <text evidence="2 4">Belongs to the class-III pyridoxal-phosphate-dependent aminotransferase family.</text>
</comment>
<accession>A0A8A0RLI3</accession>
<protein>
    <submittedName>
        <fullName evidence="5">Taurine--pyruvate aminotransferase</fullName>
        <ecNumber evidence="5">2.6.1.77</ecNumber>
    </submittedName>
</protein>
<dbReference type="EMBL" id="CP059066">
    <property type="protein sequence ID" value="QSQ09265.1"/>
    <property type="molecule type" value="Genomic_DNA"/>
</dbReference>
<proteinExistence type="inferred from homology"/>
<dbReference type="InterPro" id="IPR015422">
    <property type="entry name" value="PyrdxlP-dep_Trfase_small"/>
</dbReference>
<dbReference type="SUPFAM" id="SSF53383">
    <property type="entry name" value="PLP-dependent transferases"/>
    <property type="match status" value="1"/>
</dbReference>
<dbReference type="CDD" id="cd00610">
    <property type="entry name" value="OAT_like"/>
    <property type="match status" value="1"/>
</dbReference>
<evidence type="ECO:0000256" key="4">
    <source>
        <dbReference type="RuleBase" id="RU003560"/>
    </source>
</evidence>
<dbReference type="AlphaFoldDB" id="A0A8A0RLI3"/>